<accession>A0A5A7SHK8</accession>
<keyword evidence="7 8" id="KW-0472">Membrane</keyword>
<evidence type="ECO:0000256" key="2">
    <source>
        <dbReference type="ARBA" id="ARBA00010735"/>
    </source>
</evidence>
<feature type="transmembrane region" description="Helical" evidence="8">
    <location>
        <begin position="142"/>
        <end position="159"/>
    </location>
</feature>
<keyword evidence="3" id="KW-0813">Transport</keyword>
<comment type="similarity">
    <text evidence="2">Belongs to the AzlC family.</text>
</comment>
<evidence type="ECO:0000256" key="4">
    <source>
        <dbReference type="ARBA" id="ARBA00022475"/>
    </source>
</evidence>
<dbReference type="PANTHER" id="PTHR34979">
    <property type="entry name" value="INNER MEMBRANE PROTEIN YGAZ"/>
    <property type="match status" value="1"/>
</dbReference>
<dbReference type="EMBL" id="VLNY01000003">
    <property type="protein sequence ID" value="KAA0023691.1"/>
    <property type="molecule type" value="Genomic_DNA"/>
</dbReference>
<keyword evidence="10" id="KW-1185">Reference proteome</keyword>
<comment type="subcellular location">
    <subcellularLocation>
        <location evidence="1">Cell membrane</location>
        <topology evidence="1">Multi-pass membrane protein</topology>
    </subcellularLocation>
</comment>
<keyword evidence="6 8" id="KW-1133">Transmembrane helix</keyword>
<dbReference type="Proteomes" id="UP000322244">
    <property type="component" value="Unassembled WGS sequence"/>
</dbReference>
<name>A0A5A7SHK8_9NOCA</name>
<dbReference type="PANTHER" id="PTHR34979:SF1">
    <property type="entry name" value="INNER MEMBRANE PROTEIN YGAZ"/>
    <property type="match status" value="1"/>
</dbReference>
<evidence type="ECO:0000256" key="5">
    <source>
        <dbReference type="ARBA" id="ARBA00022692"/>
    </source>
</evidence>
<feature type="transmembrane region" description="Helical" evidence="8">
    <location>
        <begin position="171"/>
        <end position="200"/>
    </location>
</feature>
<dbReference type="AlphaFoldDB" id="A0A5A7SHK8"/>
<dbReference type="OrthoDB" id="5195391at2"/>
<evidence type="ECO:0000313" key="10">
    <source>
        <dbReference type="Proteomes" id="UP000322244"/>
    </source>
</evidence>
<organism evidence="9 10">
    <name type="scientific">Antrihabitans cavernicola</name>
    <dbReference type="NCBI Taxonomy" id="2495913"/>
    <lineage>
        <taxon>Bacteria</taxon>
        <taxon>Bacillati</taxon>
        <taxon>Actinomycetota</taxon>
        <taxon>Actinomycetes</taxon>
        <taxon>Mycobacteriales</taxon>
        <taxon>Nocardiaceae</taxon>
        <taxon>Antrihabitans</taxon>
    </lineage>
</organism>
<keyword evidence="5 8" id="KW-0812">Transmembrane</keyword>
<evidence type="ECO:0000256" key="3">
    <source>
        <dbReference type="ARBA" id="ARBA00022448"/>
    </source>
</evidence>
<comment type="caution">
    <text evidence="9">The sequence shown here is derived from an EMBL/GenBank/DDBJ whole genome shotgun (WGS) entry which is preliminary data.</text>
</comment>
<evidence type="ECO:0000256" key="8">
    <source>
        <dbReference type="SAM" id="Phobius"/>
    </source>
</evidence>
<dbReference type="InterPro" id="IPR011606">
    <property type="entry name" value="Brnchd-chn_aa_trnsp_permease"/>
</dbReference>
<evidence type="ECO:0000256" key="6">
    <source>
        <dbReference type="ARBA" id="ARBA00022989"/>
    </source>
</evidence>
<protein>
    <submittedName>
        <fullName evidence="9">AzlC family ABC transporter permease</fullName>
    </submittedName>
</protein>
<evidence type="ECO:0000256" key="1">
    <source>
        <dbReference type="ARBA" id="ARBA00004651"/>
    </source>
</evidence>
<feature type="transmembrane region" description="Helical" evidence="8">
    <location>
        <begin position="111"/>
        <end position="130"/>
    </location>
</feature>
<evidence type="ECO:0000256" key="7">
    <source>
        <dbReference type="ARBA" id="ARBA00023136"/>
    </source>
</evidence>
<gene>
    <name evidence="9" type="ORF">FOY51_08615</name>
</gene>
<sequence length="211" mass="21003">MALVGASFGALATGSGLPLVKVVALSAILYAGGAQFLVVAAVAAGAAPAAVVIGGALLNARHLPYGLVLADVLAGRWWTRVIGAHLMTDEATAFTTAELARHGDVAKARRTFFIAGTTLFVGWNVGTLIGAVGGDLVGDPNAFGLDAAFPAALLALTAASMRARLDRRVALLGAAVAVVLTPFLPAGVGVLAGLLGLIAAGRDPVRASETS</sequence>
<dbReference type="GO" id="GO:1903785">
    <property type="term" value="P:L-valine transmembrane transport"/>
    <property type="evidence" value="ECO:0007669"/>
    <property type="project" value="TreeGrafter"/>
</dbReference>
<keyword evidence="4" id="KW-1003">Cell membrane</keyword>
<dbReference type="Pfam" id="PF03591">
    <property type="entry name" value="AzlC"/>
    <property type="match status" value="1"/>
</dbReference>
<proteinExistence type="inferred from homology"/>
<feature type="transmembrane region" description="Helical" evidence="8">
    <location>
        <begin position="36"/>
        <end position="58"/>
    </location>
</feature>
<evidence type="ECO:0000313" key="9">
    <source>
        <dbReference type="EMBL" id="KAA0023691.1"/>
    </source>
</evidence>
<dbReference type="GO" id="GO:0005886">
    <property type="term" value="C:plasma membrane"/>
    <property type="evidence" value="ECO:0007669"/>
    <property type="project" value="UniProtKB-SubCell"/>
</dbReference>
<reference evidence="9 10" key="1">
    <citation type="submission" date="2019-07" db="EMBL/GenBank/DDBJ databases">
        <title>Rhodococcus cavernicolus sp. nov., isolated from a cave.</title>
        <authorList>
            <person name="Lee S.D."/>
        </authorList>
    </citation>
    <scope>NUCLEOTIDE SEQUENCE [LARGE SCALE GENOMIC DNA]</scope>
    <source>
        <strain evidence="9 10">C1-24</strain>
    </source>
</reference>